<comment type="caution">
    <text evidence="2">The sequence shown here is derived from an EMBL/GenBank/DDBJ whole genome shotgun (WGS) entry which is preliminary data.</text>
</comment>
<dbReference type="OrthoDB" id="3826063at2"/>
<accession>A0A4S4FW82</accession>
<reference evidence="2 3" key="1">
    <citation type="submission" date="2019-04" db="EMBL/GenBank/DDBJ databases">
        <authorList>
            <person name="Jiang L."/>
        </authorList>
    </citation>
    <scope>NUCLEOTIDE SEQUENCE [LARGE SCALE GENOMIC DNA]</scope>
    <source>
        <strain evidence="2 3">YIM 131861</strain>
    </source>
</reference>
<evidence type="ECO:0000259" key="1">
    <source>
        <dbReference type="Pfam" id="PF01909"/>
    </source>
</evidence>
<dbReference type="GO" id="GO:0016779">
    <property type="term" value="F:nucleotidyltransferase activity"/>
    <property type="evidence" value="ECO:0007669"/>
    <property type="project" value="InterPro"/>
</dbReference>
<dbReference type="EMBL" id="SSSN01000005">
    <property type="protein sequence ID" value="THG34332.1"/>
    <property type="molecule type" value="Genomic_DNA"/>
</dbReference>
<dbReference type="PANTHER" id="PTHR33933">
    <property type="entry name" value="NUCLEOTIDYLTRANSFERASE"/>
    <property type="match status" value="1"/>
</dbReference>
<dbReference type="InterPro" id="IPR002934">
    <property type="entry name" value="Polymerase_NTP_transf_dom"/>
</dbReference>
<dbReference type="SUPFAM" id="SSF81301">
    <property type="entry name" value="Nucleotidyltransferase"/>
    <property type="match status" value="1"/>
</dbReference>
<dbReference type="CDD" id="cd05403">
    <property type="entry name" value="NT_KNTase_like"/>
    <property type="match status" value="1"/>
</dbReference>
<evidence type="ECO:0000313" key="2">
    <source>
        <dbReference type="EMBL" id="THG34332.1"/>
    </source>
</evidence>
<name>A0A4S4FW82_9MICO</name>
<evidence type="ECO:0000313" key="3">
    <source>
        <dbReference type="Proteomes" id="UP000307380"/>
    </source>
</evidence>
<dbReference type="PANTHER" id="PTHR33933:SF1">
    <property type="entry name" value="PROTEIN ADENYLYLTRANSFERASE MNTA-RELATED"/>
    <property type="match status" value="1"/>
</dbReference>
<gene>
    <name evidence="2" type="ORF">E6C70_08605</name>
</gene>
<dbReference type="Pfam" id="PF01909">
    <property type="entry name" value="NTP_transf_2"/>
    <property type="match status" value="1"/>
</dbReference>
<dbReference type="RefSeq" id="WP_136424130.1">
    <property type="nucleotide sequence ID" value="NZ_SSSN01000005.1"/>
</dbReference>
<keyword evidence="3" id="KW-1185">Reference proteome</keyword>
<dbReference type="InterPro" id="IPR043519">
    <property type="entry name" value="NT_sf"/>
</dbReference>
<protein>
    <submittedName>
        <fullName evidence="2">Nucleotidyltransferase domain-containing protein</fullName>
    </submittedName>
</protein>
<dbReference type="InterPro" id="IPR052548">
    <property type="entry name" value="Type_VII_TA_antitoxin"/>
</dbReference>
<organism evidence="2 3">
    <name type="scientific">Orlajensenia flava</name>
    <dbReference type="NCBI Taxonomy" id="2565934"/>
    <lineage>
        <taxon>Bacteria</taxon>
        <taxon>Bacillati</taxon>
        <taxon>Actinomycetota</taxon>
        <taxon>Actinomycetes</taxon>
        <taxon>Micrococcales</taxon>
        <taxon>Microbacteriaceae</taxon>
        <taxon>Orlajensenia</taxon>
    </lineage>
</organism>
<feature type="domain" description="Polymerase nucleotidyl transferase" evidence="1">
    <location>
        <begin position="103"/>
        <end position="148"/>
    </location>
</feature>
<keyword evidence="2" id="KW-0808">Transferase</keyword>
<dbReference type="InterPro" id="IPR036390">
    <property type="entry name" value="WH_DNA-bd_sf"/>
</dbReference>
<dbReference type="Proteomes" id="UP000307380">
    <property type="component" value="Unassembled WGS sequence"/>
</dbReference>
<dbReference type="SUPFAM" id="SSF46785">
    <property type="entry name" value="Winged helix' DNA-binding domain"/>
    <property type="match status" value="1"/>
</dbReference>
<dbReference type="Gene3D" id="3.30.460.10">
    <property type="entry name" value="Beta Polymerase, domain 2"/>
    <property type="match status" value="1"/>
</dbReference>
<dbReference type="AlphaFoldDB" id="A0A4S4FW82"/>
<proteinExistence type="predicted"/>
<sequence>MDLSHPEYAVLGEDRARILRRLFVLAEPASGRRIHQLSGVTSLRTTQRILDELVRTGMVEVQRLGSAFAYQANRDHVLWGPVEQVLAVPSLAEQQMAEILTETLGDKTTSTALYGSFARGDAREDSDVDILVVWNDHVAAGQKEDTLHAAAEAIRRLTGNETQLFAVSPAELNRLIENDAPLIESLRTDARRLTGIELKRLLKSGRA</sequence>